<keyword evidence="3" id="KW-1185">Reference proteome</keyword>
<feature type="domain" description="Pyrrolo-quinoline quinone repeat" evidence="1">
    <location>
        <begin position="207"/>
        <end position="344"/>
    </location>
</feature>
<dbReference type="InterPro" id="IPR002372">
    <property type="entry name" value="PQQ_rpt_dom"/>
</dbReference>
<dbReference type="EMBL" id="JACHNH010000001">
    <property type="protein sequence ID" value="MBB4761514.1"/>
    <property type="molecule type" value="Genomic_DNA"/>
</dbReference>
<evidence type="ECO:0000259" key="1">
    <source>
        <dbReference type="Pfam" id="PF13360"/>
    </source>
</evidence>
<gene>
    <name evidence="2" type="ORF">BJ971_002070</name>
</gene>
<dbReference type="AlphaFoldDB" id="A0A7W7HVE0"/>
<dbReference type="Gene3D" id="2.130.10.10">
    <property type="entry name" value="YVTN repeat-like/Quinoprotein amine dehydrogenase"/>
    <property type="match status" value="1"/>
</dbReference>
<comment type="caution">
    <text evidence="2">The sequence shown here is derived from an EMBL/GenBank/DDBJ whole genome shotgun (WGS) entry which is preliminary data.</text>
</comment>
<evidence type="ECO:0000313" key="2">
    <source>
        <dbReference type="EMBL" id="MBB4761514.1"/>
    </source>
</evidence>
<dbReference type="SUPFAM" id="SSF50998">
    <property type="entry name" value="Quinoprotein alcohol dehydrogenase-like"/>
    <property type="match status" value="1"/>
</dbReference>
<dbReference type="InterPro" id="IPR015943">
    <property type="entry name" value="WD40/YVTN_repeat-like_dom_sf"/>
</dbReference>
<evidence type="ECO:0000313" key="3">
    <source>
        <dbReference type="Proteomes" id="UP000578112"/>
    </source>
</evidence>
<reference evidence="2 3" key="1">
    <citation type="submission" date="2020-08" db="EMBL/GenBank/DDBJ databases">
        <title>Sequencing the genomes of 1000 actinobacteria strains.</title>
        <authorList>
            <person name="Klenk H.-P."/>
        </authorList>
    </citation>
    <scope>NUCLEOTIDE SEQUENCE [LARGE SCALE GENOMIC DNA]</scope>
    <source>
        <strain evidence="2 3">DSM 43149</strain>
    </source>
</reference>
<sequence>MPAKGLSVALIELSPETPAPPAAAAPPASYYRRAGLVLTALLLLALGGAAPARSVLFRRAGSVPLPANGDFQLVGGILYTMDPAAGRRVLTAWQPAPMRRLWSHTGGTAEDPLYVNAARDPFDVVAATDGFTVLREGRGITVLDTRTGVVRWTSPGGVQPVDDRIALVEEEIFRPGTEYDAESGDPDQLYATDTGTLHTEPPQRTELRGVELATGGTLWSRSLTGSVTTTWRGAPENVVVVLTPDKLTVLSPATGAVLRERPVPALDGERATAGEVVGDSVLVYHGSYGTGGPVTAYALDSLAERWRQNQPDPEGNSANCPGLICTRTSDELIVLDPRTGAERWRIADTDVVAFGPGAVLEVRAPGRPLRTADAGAGRPRTDLSRWQSYFPVEGGGAYVLSRLEHDRGTVFGLLRQDDAAVQPLGRWPDTTVQCQAAPALLACRVPEAIELWAMPR</sequence>
<dbReference type="InterPro" id="IPR011047">
    <property type="entry name" value="Quinoprotein_ADH-like_sf"/>
</dbReference>
<dbReference type="RefSeq" id="WP_184991956.1">
    <property type="nucleotide sequence ID" value="NZ_BOMK01000001.1"/>
</dbReference>
<accession>A0A7W7HVE0</accession>
<proteinExistence type="predicted"/>
<name>A0A7W7HVE0_9ACTN</name>
<organism evidence="2 3">
    <name type="scientific">Actinoplanes digitatis</name>
    <dbReference type="NCBI Taxonomy" id="1868"/>
    <lineage>
        <taxon>Bacteria</taxon>
        <taxon>Bacillati</taxon>
        <taxon>Actinomycetota</taxon>
        <taxon>Actinomycetes</taxon>
        <taxon>Micromonosporales</taxon>
        <taxon>Micromonosporaceae</taxon>
        <taxon>Actinoplanes</taxon>
    </lineage>
</organism>
<protein>
    <recommendedName>
        <fullName evidence="1">Pyrrolo-quinoline quinone repeat domain-containing protein</fullName>
    </recommendedName>
</protein>
<dbReference type="Pfam" id="PF13360">
    <property type="entry name" value="PQQ_2"/>
    <property type="match status" value="1"/>
</dbReference>
<dbReference type="Proteomes" id="UP000578112">
    <property type="component" value="Unassembled WGS sequence"/>
</dbReference>